<name>A0AB33B7D1_ACIPI</name>
<organism evidence="2 3">
    <name type="scientific">Acinetobacter pittii</name>
    <name type="common">Acinetobacter genomosp. 3</name>
    <dbReference type="NCBI Taxonomy" id="48296"/>
    <lineage>
        <taxon>Bacteria</taxon>
        <taxon>Pseudomonadati</taxon>
        <taxon>Pseudomonadota</taxon>
        <taxon>Gammaproteobacteria</taxon>
        <taxon>Moraxellales</taxon>
        <taxon>Moraxellaceae</taxon>
        <taxon>Acinetobacter</taxon>
        <taxon>Acinetobacter calcoaceticus/baumannii complex</taxon>
    </lineage>
</organism>
<dbReference type="PANTHER" id="PTHR40396:SF1">
    <property type="entry name" value="ATPASE AAA-TYPE CORE DOMAIN-CONTAINING PROTEIN"/>
    <property type="match status" value="1"/>
</dbReference>
<proteinExistence type="predicted"/>
<feature type="domain" description="ATPase AAA-type core" evidence="1">
    <location>
        <begin position="48"/>
        <end position="365"/>
    </location>
</feature>
<dbReference type="InterPro" id="IPR003959">
    <property type="entry name" value="ATPase_AAA_core"/>
</dbReference>
<dbReference type="Pfam" id="PF13304">
    <property type="entry name" value="AAA_21"/>
    <property type="match status" value="1"/>
</dbReference>
<protein>
    <recommendedName>
        <fullName evidence="1">ATPase AAA-type core domain-containing protein</fullName>
    </recommendedName>
</protein>
<evidence type="ECO:0000313" key="3">
    <source>
        <dbReference type="Proteomes" id="UP000076152"/>
    </source>
</evidence>
<dbReference type="GO" id="GO:0016887">
    <property type="term" value="F:ATP hydrolysis activity"/>
    <property type="evidence" value="ECO:0007669"/>
    <property type="project" value="InterPro"/>
</dbReference>
<sequence>MLINFSLENISSFKTSQNISMEASNLKKDAFLDENLIKNKDKNYVKTAVIYGANASGKTNLIKSIDKLKKIVLSSQDLKHNFTTDVTPFLLAIGDVQPSVFEIIFIENDIKYRYGLSISLGKIEEEWLYFNENIRETSLFYREQQNIEFNKSSFDEANIFVEESSSGIGVIKRTSAHTPFVSVLAAFESLHSTNVVNFFKKIHILSGIADNNFRDYTFDLIVKDSKFKKWALEVLKDFYIEDINISENPVNDLEHIKTDNEDLNNLLESLRKVATVATTTTVEIVKRIPYTEDRISFPLELESSGTQKILNLLGPFYDTFQKGNILLIDEFDSKFHTLLSKEIFKLFHRHSKKSQMIVNVQDTNLMDTNIFRRDQIWFIHKDPIEQNSQIYSLADYKNHIKESYSQDYLNGDFDAIPLFNSIKMVEELMEGNQDG</sequence>
<dbReference type="InterPro" id="IPR027417">
    <property type="entry name" value="P-loop_NTPase"/>
</dbReference>
<accession>A0AB33B7D1</accession>
<dbReference type="GO" id="GO:0005524">
    <property type="term" value="F:ATP binding"/>
    <property type="evidence" value="ECO:0007669"/>
    <property type="project" value="InterPro"/>
</dbReference>
<dbReference type="Proteomes" id="UP000076152">
    <property type="component" value="Chromosome"/>
</dbReference>
<dbReference type="PANTHER" id="PTHR40396">
    <property type="entry name" value="ATPASE-LIKE PROTEIN"/>
    <property type="match status" value="1"/>
</dbReference>
<dbReference type="Gene3D" id="3.40.50.300">
    <property type="entry name" value="P-loop containing nucleotide triphosphate hydrolases"/>
    <property type="match status" value="1"/>
</dbReference>
<evidence type="ECO:0000313" key="2">
    <source>
        <dbReference type="EMBL" id="AMX17338.1"/>
    </source>
</evidence>
<evidence type="ECO:0000259" key="1">
    <source>
        <dbReference type="Pfam" id="PF13304"/>
    </source>
</evidence>
<reference evidence="2 3" key="1">
    <citation type="submission" date="2016-04" db="EMBL/GenBank/DDBJ databases">
        <title>Complete genome sequencing of OXA-72 bearing Acinetobacter pittii strain IEC338SC.</title>
        <authorList>
            <person name="Brasiliense D.M."/>
            <person name="Lima K.V."/>
            <person name="Souza C.O."/>
            <person name="Dutra L.G."/>
            <person name="Mamizuka E.M."/>
            <person name="Perez-Chaparro P.J."/>
            <person name="McCulloch J.A."/>
        </authorList>
    </citation>
    <scope>NUCLEOTIDE SEQUENCE [LARGE SCALE GENOMIC DNA]</scope>
    <source>
        <strain evidence="2 3">IEC338SC</strain>
    </source>
</reference>
<dbReference type="EMBL" id="CP015145">
    <property type="protein sequence ID" value="AMX17338.1"/>
    <property type="molecule type" value="Genomic_DNA"/>
</dbReference>
<dbReference type="AlphaFoldDB" id="A0AB33B7D1"/>
<dbReference type="SUPFAM" id="SSF52540">
    <property type="entry name" value="P-loop containing nucleoside triphosphate hydrolases"/>
    <property type="match status" value="1"/>
</dbReference>
<gene>
    <name evidence="2" type="ORF">IEC338SC_0141</name>
</gene>